<evidence type="ECO:0000259" key="4">
    <source>
        <dbReference type="PROSITE" id="PS01124"/>
    </source>
</evidence>
<dbReference type="EMBL" id="PUEC01000035">
    <property type="protein sequence ID" value="PWB00640.1"/>
    <property type="molecule type" value="Genomic_DNA"/>
</dbReference>
<comment type="caution">
    <text evidence="5">The sequence shown here is derived from an EMBL/GenBank/DDBJ whole genome shotgun (WGS) entry which is preliminary data.</text>
</comment>
<dbReference type="Pfam" id="PF12833">
    <property type="entry name" value="HTH_18"/>
    <property type="match status" value="1"/>
</dbReference>
<proteinExistence type="predicted"/>
<organism evidence="5 6">
    <name type="scientific">Duncaniella muris</name>
    <dbReference type="NCBI Taxonomy" id="2094150"/>
    <lineage>
        <taxon>Bacteria</taxon>
        <taxon>Pseudomonadati</taxon>
        <taxon>Bacteroidota</taxon>
        <taxon>Bacteroidia</taxon>
        <taxon>Bacteroidales</taxon>
        <taxon>Muribaculaceae</taxon>
        <taxon>Duncaniella</taxon>
    </lineage>
</organism>
<dbReference type="PRINTS" id="PR00032">
    <property type="entry name" value="HTHARAC"/>
</dbReference>
<name>A0A2V1IKN8_9BACT</name>
<keyword evidence="3" id="KW-0804">Transcription</keyword>
<dbReference type="InterPro" id="IPR009057">
    <property type="entry name" value="Homeodomain-like_sf"/>
</dbReference>
<dbReference type="SUPFAM" id="SSF46689">
    <property type="entry name" value="Homeodomain-like"/>
    <property type="match status" value="1"/>
</dbReference>
<dbReference type="SMART" id="SM00342">
    <property type="entry name" value="HTH_ARAC"/>
    <property type="match status" value="1"/>
</dbReference>
<dbReference type="Gene3D" id="1.10.10.60">
    <property type="entry name" value="Homeodomain-like"/>
    <property type="match status" value="1"/>
</dbReference>
<evidence type="ECO:0000313" key="5">
    <source>
        <dbReference type="EMBL" id="PWB00640.1"/>
    </source>
</evidence>
<feature type="domain" description="HTH araC/xylS-type" evidence="4">
    <location>
        <begin position="198"/>
        <end position="298"/>
    </location>
</feature>
<gene>
    <name evidence="5" type="ORF">C5O23_12185</name>
</gene>
<dbReference type="PROSITE" id="PS01124">
    <property type="entry name" value="HTH_ARAC_FAMILY_2"/>
    <property type="match status" value="1"/>
</dbReference>
<accession>A0A2V1IKN8</accession>
<dbReference type="GO" id="GO:0003700">
    <property type="term" value="F:DNA-binding transcription factor activity"/>
    <property type="evidence" value="ECO:0007669"/>
    <property type="project" value="InterPro"/>
</dbReference>
<protein>
    <submittedName>
        <fullName evidence="5">AraC family transcriptional regulator</fullName>
    </submittedName>
</protein>
<evidence type="ECO:0000256" key="1">
    <source>
        <dbReference type="ARBA" id="ARBA00023015"/>
    </source>
</evidence>
<dbReference type="InterPro" id="IPR018060">
    <property type="entry name" value="HTH_AraC"/>
</dbReference>
<dbReference type="GO" id="GO:0043565">
    <property type="term" value="F:sequence-specific DNA binding"/>
    <property type="evidence" value="ECO:0007669"/>
    <property type="project" value="InterPro"/>
</dbReference>
<dbReference type="PANTHER" id="PTHR43280">
    <property type="entry name" value="ARAC-FAMILY TRANSCRIPTIONAL REGULATOR"/>
    <property type="match status" value="1"/>
</dbReference>
<reference evidence="6" key="1">
    <citation type="submission" date="2018-02" db="EMBL/GenBank/DDBJ databases">
        <authorList>
            <person name="Clavel T."/>
            <person name="Strowig T."/>
        </authorList>
    </citation>
    <scope>NUCLEOTIDE SEQUENCE [LARGE SCALE GENOMIC DNA]</scope>
    <source>
        <strain evidence="6">DSM 103720</strain>
    </source>
</reference>
<dbReference type="AlphaFoldDB" id="A0A2V1IKN8"/>
<keyword evidence="6" id="KW-1185">Reference proteome</keyword>
<dbReference type="RefSeq" id="WP_107033203.1">
    <property type="nucleotide sequence ID" value="NZ_CAJSYL010000002.1"/>
</dbReference>
<sequence>MEKNIVNLDSIDAYNKLYGLTTLHPLVTVIDLKEAKQVVNNIRIKYGVYALFLKNGVECSLRYGRKHYDYQEGTVVSFSPGQVIDVEMKREVLAPDVVGLMFHPDLIYGTPLGDKIGEFGFFDYSQMEALHLSQDERNIFLDCLDKIRKELEHPVDHHSAALLSANIQLLLEYLHRFYDRQFIVRHKVNSDIVKRFERELKAYFESEERRDAVPSVAYFADLVSLTPGYFGDLVKKETGNTAQEMISRHIVAVAKQRLAASAEDISVIAYDLGFQYPQHFTRLFKRLTGESPRQYREHLSLN</sequence>
<evidence type="ECO:0000313" key="6">
    <source>
        <dbReference type="Proteomes" id="UP000244905"/>
    </source>
</evidence>
<dbReference type="InterPro" id="IPR020449">
    <property type="entry name" value="Tscrpt_reg_AraC-type_HTH"/>
</dbReference>
<keyword evidence="1" id="KW-0805">Transcription regulation</keyword>
<evidence type="ECO:0000256" key="3">
    <source>
        <dbReference type="ARBA" id="ARBA00023163"/>
    </source>
</evidence>
<dbReference type="Proteomes" id="UP000244905">
    <property type="component" value="Unassembled WGS sequence"/>
</dbReference>
<evidence type="ECO:0000256" key="2">
    <source>
        <dbReference type="ARBA" id="ARBA00023125"/>
    </source>
</evidence>
<dbReference type="GeneID" id="82527088"/>
<keyword evidence="2" id="KW-0238">DNA-binding</keyword>
<dbReference type="PANTHER" id="PTHR43280:SF32">
    <property type="entry name" value="TRANSCRIPTIONAL REGULATORY PROTEIN"/>
    <property type="match status" value="1"/>
</dbReference>